<reference evidence="1 2" key="1">
    <citation type="submission" date="2019-11" db="EMBL/GenBank/DDBJ databases">
        <title>Comparative genomics of hydrocarbon-degrading Desulfosarcina strains.</title>
        <authorList>
            <person name="Watanabe M."/>
            <person name="Kojima H."/>
            <person name="Fukui M."/>
        </authorList>
    </citation>
    <scope>NUCLEOTIDE SEQUENCE [LARGE SCALE GENOMIC DNA]</scope>
    <source>
        <strain evidence="1 2">PL12</strain>
    </source>
</reference>
<protein>
    <submittedName>
        <fullName evidence="1">MFS transporter</fullName>
    </submittedName>
</protein>
<dbReference type="PANTHER" id="PTHR34071">
    <property type="entry name" value="5-NITROIMIDAZOLE ANTIBIOTICS RESISTANCE PROTEIN, NIMA-FAMILY-RELATED PROTEIN-RELATED"/>
    <property type="match status" value="1"/>
</dbReference>
<dbReference type="RefSeq" id="WP_155316822.1">
    <property type="nucleotide sequence ID" value="NZ_AP021874.1"/>
</dbReference>
<keyword evidence="2" id="KW-1185">Reference proteome</keyword>
<name>A0A5K7YJK1_9BACT</name>
<dbReference type="AlphaFoldDB" id="A0A5K7YJK1"/>
<accession>A0A5K7YJK1</accession>
<organism evidence="1 2">
    <name type="scientific">Desulfosarcina alkanivorans</name>
    <dbReference type="NCBI Taxonomy" id="571177"/>
    <lineage>
        <taxon>Bacteria</taxon>
        <taxon>Pseudomonadati</taxon>
        <taxon>Thermodesulfobacteriota</taxon>
        <taxon>Desulfobacteria</taxon>
        <taxon>Desulfobacterales</taxon>
        <taxon>Desulfosarcinaceae</taxon>
        <taxon>Desulfosarcina</taxon>
    </lineage>
</organism>
<sequence length="155" mass="17219">MTKPLRREDRRLDDAAAMALLKRGEYGILSTSDKNNRPYGIPVNYVVMAASIFFHCASEGRKLENITANRGVSFCVVGKTELIPEKFSTRYESVVVSGNAEAVDDRVLKKNALRALVAKYAPEHIVAGDAYIDKLMDRTTVVQVAIERMVGKARK</sequence>
<dbReference type="InterPro" id="IPR012349">
    <property type="entry name" value="Split_barrel_FMN-bd"/>
</dbReference>
<gene>
    <name evidence="1" type="ORF">DSCA_26230</name>
</gene>
<dbReference type="SUPFAM" id="SSF50475">
    <property type="entry name" value="FMN-binding split barrel"/>
    <property type="match status" value="1"/>
</dbReference>
<dbReference type="Gene3D" id="2.30.110.10">
    <property type="entry name" value="Electron Transport, Fmn-binding Protein, Chain A"/>
    <property type="match status" value="1"/>
</dbReference>
<dbReference type="EMBL" id="AP021874">
    <property type="protein sequence ID" value="BBO68693.1"/>
    <property type="molecule type" value="Genomic_DNA"/>
</dbReference>
<dbReference type="OrthoDB" id="9794935at2"/>
<evidence type="ECO:0000313" key="1">
    <source>
        <dbReference type="EMBL" id="BBO68693.1"/>
    </source>
</evidence>
<dbReference type="KEGG" id="dalk:DSCA_26230"/>
<dbReference type="PANTHER" id="PTHR34071:SF2">
    <property type="entry name" value="FLAVIN-NUCLEOTIDE-BINDING PROTEIN"/>
    <property type="match status" value="1"/>
</dbReference>
<dbReference type="InterPro" id="IPR024747">
    <property type="entry name" value="Pyridox_Oxase-rel"/>
</dbReference>
<proteinExistence type="predicted"/>
<dbReference type="Proteomes" id="UP000427906">
    <property type="component" value="Chromosome"/>
</dbReference>
<evidence type="ECO:0000313" key="2">
    <source>
        <dbReference type="Proteomes" id="UP000427906"/>
    </source>
</evidence>
<dbReference type="Pfam" id="PF12900">
    <property type="entry name" value="Pyridox_ox_2"/>
    <property type="match status" value="1"/>
</dbReference>